<evidence type="ECO:0000256" key="1">
    <source>
        <dbReference type="SAM" id="Phobius"/>
    </source>
</evidence>
<gene>
    <name evidence="2" type="ORF">DS2_07603</name>
</gene>
<keyword evidence="1" id="KW-0812">Transmembrane</keyword>
<evidence type="ECO:0000313" key="2">
    <source>
        <dbReference type="EMBL" id="EWH10481.1"/>
    </source>
</evidence>
<reference evidence="2 3" key="1">
    <citation type="journal article" date="2014" name="Genome Announc.">
        <title>Draft Genome Sequence of the Agar-Degrading Bacterium Catenovulum sp. Strain DS-2, Isolated from Intestines of Haliotis diversicolor.</title>
        <authorList>
            <person name="Shan D."/>
            <person name="Li X."/>
            <person name="Gu Z."/>
            <person name="Wei G."/>
            <person name="Gao Z."/>
            <person name="Shao Z."/>
        </authorList>
    </citation>
    <scope>NUCLEOTIDE SEQUENCE [LARGE SCALE GENOMIC DNA]</scope>
    <source>
        <strain evidence="2 3">DS-2</strain>
    </source>
</reference>
<accession>W7QEX9</accession>
<keyword evidence="3" id="KW-1185">Reference proteome</keyword>
<dbReference type="AlphaFoldDB" id="W7QEX9"/>
<feature type="transmembrane region" description="Helical" evidence="1">
    <location>
        <begin position="44"/>
        <end position="63"/>
    </location>
</feature>
<proteinExistence type="predicted"/>
<dbReference type="STRING" id="1328313.DS2_07603"/>
<keyword evidence="1" id="KW-0472">Membrane</keyword>
<feature type="transmembrane region" description="Helical" evidence="1">
    <location>
        <begin position="12"/>
        <end position="32"/>
    </location>
</feature>
<sequence>MFILGRLSLSPTYPVNFFASNLSVLIIFDILLHSNLTSVKEICFLNLNFTLILSSDYTLVSLYTPVFMYFYLISFDRFIEIVCKLLFTKCYLM</sequence>
<protein>
    <submittedName>
        <fullName evidence="2">Uncharacterized protein</fullName>
    </submittedName>
</protein>
<name>W7QEX9_9ALTE</name>
<evidence type="ECO:0000313" key="3">
    <source>
        <dbReference type="Proteomes" id="UP000019276"/>
    </source>
</evidence>
<comment type="caution">
    <text evidence="2">The sequence shown here is derived from an EMBL/GenBank/DDBJ whole genome shotgun (WGS) entry which is preliminary data.</text>
</comment>
<organism evidence="2 3">
    <name type="scientific">Catenovulum agarivorans DS-2</name>
    <dbReference type="NCBI Taxonomy" id="1328313"/>
    <lineage>
        <taxon>Bacteria</taxon>
        <taxon>Pseudomonadati</taxon>
        <taxon>Pseudomonadota</taxon>
        <taxon>Gammaproteobacteria</taxon>
        <taxon>Alteromonadales</taxon>
        <taxon>Alteromonadaceae</taxon>
        <taxon>Catenovulum</taxon>
    </lineage>
</organism>
<dbReference type="Proteomes" id="UP000019276">
    <property type="component" value="Unassembled WGS sequence"/>
</dbReference>
<dbReference type="EMBL" id="ARZY01000011">
    <property type="protein sequence ID" value="EWH10481.1"/>
    <property type="molecule type" value="Genomic_DNA"/>
</dbReference>
<keyword evidence="1" id="KW-1133">Transmembrane helix</keyword>